<keyword evidence="6" id="KW-0413">Isomerase</keyword>
<dbReference type="GO" id="GO:0006053">
    <property type="term" value="P:N-acetylmannosamine catabolic process"/>
    <property type="evidence" value="ECO:0007669"/>
    <property type="project" value="TreeGrafter"/>
</dbReference>
<dbReference type="GO" id="GO:0019262">
    <property type="term" value="P:N-acetylneuraminate catabolic process"/>
    <property type="evidence" value="ECO:0007669"/>
    <property type="project" value="UniProtKB-UniPathway"/>
</dbReference>
<dbReference type="Gene3D" id="3.20.20.70">
    <property type="entry name" value="Aldolase class I"/>
    <property type="match status" value="1"/>
</dbReference>
<dbReference type="GO" id="GO:0047465">
    <property type="term" value="F:N-acylglucosamine-6-phosphate 2-epimerase activity"/>
    <property type="evidence" value="ECO:0007669"/>
    <property type="project" value="UniProtKB-EC"/>
</dbReference>
<accession>A0A838WGD7</accession>
<evidence type="ECO:0000256" key="2">
    <source>
        <dbReference type="ARBA" id="ARBA00002147"/>
    </source>
</evidence>
<evidence type="ECO:0000256" key="1">
    <source>
        <dbReference type="ARBA" id="ARBA00000056"/>
    </source>
</evidence>
<dbReference type="InterPro" id="IPR011060">
    <property type="entry name" value="RibuloseP-bd_barrel"/>
</dbReference>
<evidence type="ECO:0000256" key="6">
    <source>
        <dbReference type="ARBA" id="ARBA00023235"/>
    </source>
</evidence>
<proteinExistence type="inferred from homology"/>
<dbReference type="EMBL" id="VDFG01000564">
    <property type="protein sequence ID" value="MBA4465748.1"/>
    <property type="molecule type" value="Genomic_DNA"/>
</dbReference>
<feature type="non-terminal residue" evidence="8">
    <location>
        <position position="1"/>
    </location>
</feature>
<organism evidence="8 9">
    <name type="scientific">Cylindrospermopsis raciborskii CS-506_A</name>
    <dbReference type="NCBI Taxonomy" id="2585140"/>
    <lineage>
        <taxon>Bacteria</taxon>
        <taxon>Bacillati</taxon>
        <taxon>Cyanobacteriota</taxon>
        <taxon>Cyanophyceae</taxon>
        <taxon>Nostocales</taxon>
        <taxon>Aphanizomenonaceae</taxon>
        <taxon>Cylindrospermopsis</taxon>
    </lineage>
</organism>
<dbReference type="PANTHER" id="PTHR36204:SF1">
    <property type="entry name" value="N-ACETYLMANNOSAMINE-6-PHOSPHATE 2-EPIMERASE-RELATED"/>
    <property type="match status" value="1"/>
</dbReference>
<protein>
    <recommendedName>
        <fullName evidence="5">N-acylglucosamine-6-phosphate 2-epimerase</fullName>
        <ecNumber evidence="5">5.1.3.9</ecNumber>
    </recommendedName>
</protein>
<evidence type="ECO:0000313" key="9">
    <source>
        <dbReference type="Proteomes" id="UP000538075"/>
    </source>
</evidence>
<comment type="pathway">
    <text evidence="3">Amino-sugar metabolism; N-acetylneuraminate degradation; D-fructose 6-phosphate from N-acetylneuraminate: step 3/5.</text>
</comment>
<sequence length="85" mass="9139">ADIVGTTLFGYTEETKNLIPPGWELLKHIVENLKVEHPDILVICEGGISSPEEAKKALELGADAVVVGTAITGIDLLVKAYIKRI</sequence>
<evidence type="ECO:0000256" key="5">
    <source>
        <dbReference type="ARBA" id="ARBA00013180"/>
    </source>
</evidence>
<name>A0A838WGD7_9CYAN</name>
<evidence type="ECO:0000256" key="3">
    <source>
        <dbReference type="ARBA" id="ARBA00005081"/>
    </source>
</evidence>
<dbReference type="AlphaFoldDB" id="A0A838WGD7"/>
<gene>
    <name evidence="8" type="ORF">FHK98_08910</name>
</gene>
<dbReference type="Proteomes" id="UP000538075">
    <property type="component" value="Unassembled WGS sequence"/>
</dbReference>
<dbReference type="PANTHER" id="PTHR36204">
    <property type="entry name" value="N-ACETYLMANNOSAMINE-6-PHOSPHATE 2-EPIMERASE-RELATED"/>
    <property type="match status" value="1"/>
</dbReference>
<comment type="similarity">
    <text evidence="4">Belongs to the NanE family.</text>
</comment>
<dbReference type="InterPro" id="IPR007260">
    <property type="entry name" value="NanE"/>
</dbReference>
<comment type="function">
    <text evidence="2">Converts N-acetylmannosamine-6-phosphate (ManNAc-6-P) to N-acetylglucosamine-6-phosphate (GlcNAc-6-P).</text>
</comment>
<reference evidence="8 9" key="1">
    <citation type="journal article" date="2020" name="J. Appl. Phycol.">
        <title>Morphological changes and genome evolution in Raphidiopsis raciborskii CS-506 after 23 years in culture.</title>
        <authorList>
            <person name="Willis A."/>
            <person name="Bent S.J."/>
            <person name="Jameson I.D."/>
        </authorList>
    </citation>
    <scope>NUCLEOTIDE SEQUENCE [LARGE SCALE GENOMIC DNA]</scope>
    <source>
        <strain evidence="8 9">CS-506_A</strain>
    </source>
</reference>
<keyword evidence="7" id="KW-0119">Carbohydrate metabolism</keyword>
<dbReference type="InterPro" id="IPR013785">
    <property type="entry name" value="Aldolase_TIM"/>
</dbReference>
<dbReference type="SUPFAM" id="SSF51366">
    <property type="entry name" value="Ribulose-phoshate binding barrel"/>
    <property type="match status" value="1"/>
</dbReference>
<dbReference type="Pfam" id="PF04131">
    <property type="entry name" value="NanE"/>
    <property type="match status" value="1"/>
</dbReference>
<dbReference type="UniPathway" id="UPA00629">
    <property type="reaction ID" value="UER00682"/>
</dbReference>
<dbReference type="GO" id="GO:0005829">
    <property type="term" value="C:cytosol"/>
    <property type="evidence" value="ECO:0007669"/>
    <property type="project" value="TreeGrafter"/>
</dbReference>
<evidence type="ECO:0000256" key="7">
    <source>
        <dbReference type="ARBA" id="ARBA00023277"/>
    </source>
</evidence>
<dbReference type="EC" id="5.1.3.9" evidence="5"/>
<evidence type="ECO:0000313" key="8">
    <source>
        <dbReference type="EMBL" id="MBA4465748.1"/>
    </source>
</evidence>
<evidence type="ECO:0000256" key="4">
    <source>
        <dbReference type="ARBA" id="ARBA00007439"/>
    </source>
</evidence>
<comment type="catalytic activity">
    <reaction evidence="1">
        <text>an N-acyl-D-glucosamine 6-phosphate = an N-acyl-D-mannosamine 6-phosphate</text>
        <dbReference type="Rhea" id="RHEA:23932"/>
        <dbReference type="ChEBI" id="CHEBI:57599"/>
        <dbReference type="ChEBI" id="CHEBI:57666"/>
        <dbReference type="EC" id="5.1.3.9"/>
    </reaction>
</comment>
<comment type="caution">
    <text evidence="8">The sequence shown here is derived from an EMBL/GenBank/DDBJ whole genome shotgun (WGS) entry which is preliminary data.</text>
</comment>